<organism evidence="1 2">
    <name type="scientific">Portunus trituberculatus</name>
    <name type="common">Swimming crab</name>
    <name type="synonym">Neptunus trituberculatus</name>
    <dbReference type="NCBI Taxonomy" id="210409"/>
    <lineage>
        <taxon>Eukaryota</taxon>
        <taxon>Metazoa</taxon>
        <taxon>Ecdysozoa</taxon>
        <taxon>Arthropoda</taxon>
        <taxon>Crustacea</taxon>
        <taxon>Multicrustacea</taxon>
        <taxon>Malacostraca</taxon>
        <taxon>Eumalacostraca</taxon>
        <taxon>Eucarida</taxon>
        <taxon>Decapoda</taxon>
        <taxon>Pleocyemata</taxon>
        <taxon>Brachyura</taxon>
        <taxon>Eubrachyura</taxon>
        <taxon>Portunoidea</taxon>
        <taxon>Portunidae</taxon>
        <taxon>Portuninae</taxon>
        <taxon>Portunus</taxon>
    </lineage>
</organism>
<evidence type="ECO:0000313" key="1">
    <source>
        <dbReference type="EMBL" id="MPC35938.1"/>
    </source>
</evidence>
<sequence>MAPHAWSGTRPDLMGLPSDMASLMARWLPNNRPPVAATPEKCGIEKTFSGFRTWRRSVEMSLRLATWPDKKAMLHIRLVCVSELRCTLDARFHTEQWEALEPRLPKNFIRGDNISKSDSILHRMEKAAGRLG</sequence>
<proteinExistence type="predicted"/>
<protein>
    <submittedName>
        <fullName evidence="1">Uncharacterized protein</fullName>
    </submittedName>
</protein>
<dbReference type="Proteomes" id="UP000324222">
    <property type="component" value="Unassembled WGS sequence"/>
</dbReference>
<dbReference type="AlphaFoldDB" id="A0A5B7ERP0"/>
<reference evidence="1 2" key="1">
    <citation type="submission" date="2019-05" db="EMBL/GenBank/DDBJ databases">
        <title>Another draft genome of Portunus trituberculatus and its Hox gene families provides insights of decapod evolution.</title>
        <authorList>
            <person name="Jeong J.-H."/>
            <person name="Song I."/>
            <person name="Kim S."/>
            <person name="Choi T."/>
            <person name="Kim D."/>
            <person name="Ryu S."/>
            <person name="Kim W."/>
        </authorList>
    </citation>
    <scope>NUCLEOTIDE SEQUENCE [LARGE SCALE GENOMIC DNA]</scope>
    <source>
        <tissue evidence="1">Muscle</tissue>
    </source>
</reference>
<gene>
    <name evidence="1" type="ORF">E2C01_029376</name>
</gene>
<dbReference type="EMBL" id="VSRR010003387">
    <property type="protein sequence ID" value="MPC35938.1"/>
    <property type="molecule type" value="Genomic_DNA"/>
</dbReference>
<comment type="caution">
    <text evidence="1">The sequence shown here is derived from an EMBL/GenBank/DDBJ whole genome shotgun (WGS) entry which is preliminary data.</text>
</comment>
<evidence type="ECO:0000313" key="2">
    <source>
        <dbReference type="Proteomes" id="UP000324222"/>
    </source>
</evidence>
<keyword evidence="2" id="KW-1185">Reference proteome</keyword>
<name>A0A5B7ERP0_PORTR</name>
<accession>A0A5B7ERP0</accession>